<feature type="non-terminal residue" evidence="7">
    <location>
        <position position="1"/>
    </location>
</feature>
<evidence type="ECO:0000313" key="7">
    <source>
        <dbReference type="EMBL" id="KAK7241532.1"/>
    </source>
</evidence>
<evidence type="ECO:0000256" key="1">
    <source>
        <dbReference type="ARBA" id="ARBA00004141"/>
    </source>
</evidence>
<comment type="subcellular location">
    <subcellularLocation>
        <location evidence="1">Membrane</location>
        <topology evidence="1">Multi-pass membrane protein</topology>
    </subcellularLocation>
</comment>
<accession>A0ABR1FZ46</accession>
<keyword evidence="4 5" id="KW-0472">Membrane</keyword>
<organism evidence="7 8">
    <name type="scientific">Aureococcus anophagefferens</name>
    <name type="common">Harmful bloom alga</name>
    <dbReference type="NCBI Taxonomy" id="44056"/>
    <lineage>
        <taxon>Eukaryota</taxon>
        <taxon>Sar</taxon>
        <taxon>Stramenopiles</taxon>
        <taxon>Ochrophyta</taxon>
        <taxon>Pelagophyceae</taxon>
        <taxon>Pelagomonadales</taxon>
        <taxon>Pelagomonadaceae</taxon>
        <taxon>Aureococcus</taxon>
    </lineage>
</organism>
<dbReference type="Pfam" id="PF00999">
    <property type="entry name" value="Na_H_Exchanger"/>
    <property type="match status" value="1"/>
</dbReference>
<dbReference type="InterPro" id="IPR038770">
    <property type="entry name" value="Na+/solute_symporter_sf"/>
</dbReference>
<gene>
    <name evidence="7" type="ORF">SO694_0045002</name>
</gene>
<name>A0ABR1FZ46_AURAN</name>
<dbReference type="Proteomes" id="UP001363151">
    <property type="component" value="Unassembled WGS sequence"/>
</dbReference>
<comment type="caution">
    <text evidence="7">The sequence shown here is derived from an EMBL/GenBank/DDBJ whole genome shotgun (WGS) entry which is preliminary data.</text>
</comment>
<dbReference type="PANTHER" id="PTHR46157:SF4">
    <property type="entry name" value="K(+) EFFLUX ANTIPORTER 3, CHLOROPLASTIC"/>
    <property type="match status" value="1"/>
</dbReference>
<evidence type="ECO:0000259" key="6">
    <source>
        <dbReference type="Pfam" id="PF00999"/>
    </source>
</evidence>
<dbReference type="PANTHER" id="PTHR46157">
    <property type="entry name" value="K(+) EFFLUX ANTIPORTER 3, CHLOROPLASTIC"/>
    <property type="match status" value="1"/>
</dbReference>
<protein>
    <submittedName>
        <fullName evidence="7">Solute:proton antiporter</fullName>
    </submittedName>
</protein>
<keyword evidence="3 5" id="KW-1133">Transmembrane helix</keyword>
<evidence type="ECO:0000256" key="5">
    <source>
        <dbReference type="SAM" id="Phobius"/>
    </source>
</evidence>
<keyword evidence="2 5" id="KW-0812">Transmembrane</keyword>
<feature type="domain" description="Cation/H+ exchanger transmembrane" evidence="6">
    <location>
        <begin position="1"/>
        <end position="138"/>
    </location>
</feature>
<dbReference type="Gene3D" id="1.20.1530.20">
    <property type="match status" value="1"/>
</dbReference>
<evidence type="ECO:0000256" key="4">
    <source>
        <dbReference type="ARBA" id="ARBA00023136"/>
    </source>
</evidence>
<evidence type="ECO:0000256" key="3">
    <source>
        <dbReference type="ARBA" id="ARBA00022989"/>
    </source>
</evidence>
<keyword evidence="8" id="KW-1185">Reference proteome</keyword>
<dbReference type="EMBL" id="JBBJCI010000197">
    <property type="protein sequence ID" value="KAK7241532.1"/>
    <property type="molecule type" value="Genomic_DNA"/>
</dbReference>
<proteinExistence type="predicted"/>
<dbReference type="InterPro" id="IPR006153">
    <property type="entry name" value="Cation/H_exchanger_TM"/>
</dbReference>
<feature type="transmembrane region" description="Helical" evidence="5">
    <location>
        <begin position="61"/>
        <end position="84"/>
    </location>
</feature>
<feature type="transmembrane region" description="Helical" evidence="5">
    <location>
        <begin position="96"/>
        <end position="115"/>
    </location>
</feature>
<evidence type="ECO:0000256" key="2">
    <source>
        <dbReference type="ARBA" id="ARBA00022692"/>
    </source>
</evidence>
<feature type="transmembrane region" description="Helical" evidence="5">
    <location>
        <begin position="35"/>
        <end position="55"/>
    </location>
</feature>
<reference evidence="7 8" key="1">
    <citation type="submission" date="2024-03" db="EMBL/GenBank/DDBJ databases">
        <title>Aureococcus anophagefferens CCMP1851 and Kratosvirus quantuckense: Draft genome of a second virus-susceptible host strain in the model system.</title>
        <authorList>
            <person name="Chase E."/>
            <person name="Truchon A.R."/>
            <person name="Schepens W."/>
            <person name="Wilhelm S.W."/>
        </authorList>
    </citation>
    <scope>NUCLEOTIDE SEQUENCE [LARGE SCALE GENOMIC DNA]</scope>
    <source>
        <strain evidence="7 8">CCMP1851</strain>
    </source>
</reference>
<evidence type="ECO:0000313" key="8">
    <source>
        <dbReference type="Proteomes" id="UP001363151"/>
    </source>
</evidence>
<sequence length="413" mass="42162">ALGLSSTLGAFVAGVLLAETNYRDRIEADIQPFRGLLLGLFFVTTGAAVDVAQVAQELPTAAALLVGLLSIKTLVVFAFGTLAVGLDRRDAVRAALLLAGGGEFAFVVLTLAARLDVLPPDLARLDTAVVVLSMALTPALGSLGDAIADRWARDDAADAGVEVARPDATTLAAAPDRLPGPRRVVAIRGFGPEGMTVAAVLAEAAADLGVVAFDEHVPTVAEARARGLPVAYGALTPTLVASVLAGDEALDAVLVPAASAAEVERLRKQFPDAPLLASAASYDAETPPLEALAAAEVARHGLSDAGADVVVGCEVEPQLRLAAAFLAVFLEKRTDLAHGDVSRALETVRARIEERSAALRRVAGVARTTVSGGGFDLDADASRGVVAVARSRAARDLDIFYSGGDDGAGEASA</sequence>